<dbReference type="STRING" id="74873.A0A084VB63"/>
<dbReference type="Pfam" id="PF00023">
    <property type="entry name" value="Ank"/>
    <property type="match status" value="1"/>
</dbReference>
<dbReference type="VEuPathDB" id="VectorBase:ASIS017515"/>
<evidence type="ECO:0000256" key="3">
    <source>
        <dbReference type="ARBA" id="ARBA00022737"/>
    </source>
</evidence>
<reference evidence="9 11" key="1">
    <citation type="journal article" date="2014" name="BMC Genomics">
        <title>Genome sequence of Anopheles sinensis provides insight into genetics basis of mosquito competence for malaria parasites.</title>
        <authorList>
            <person name="Zhou D."/>
            <person name="Zhang D."/>
            <person name="Ding G."/>
            <person name="Shi L."/>
            <person name="Hou Q."/>
            <person name="Ye Y."/>
            <person name="Xu Y."/>
            <person name="Zhou H."/>
            <person name="Xiong C."/>
            <person name="Li S."/>
            <person name="Yu J."/>
            <person name="Hong S."/>
            <person name="Yu X."/>
            <person name="Zou P."/>
            <person name="Chen C."/>
            <person name="Chang X."/>
            <person name="Wang W."/>
            <person name="Lv Y."/>
            <person name="Sun Y."/>
            <person name="Ma L."/>
            <person name="Shen B."/>
            <person name="Zhu C."/>
        </authorList>
    </citation>
    <scope>NUCLEOTIDE SEQUENCE [LARGE SCALE GENOMIC DNA]</scope>
</reference>
<organism evidence="9">
    <name type="scientific">Anopheles sinensis</name>
    <name type="common">Mosquito</name>
    <dbReference type="NCBI Taxonomy" id="74873"/>
    <lineage>
        <taxon>Eukaryota</taxon>
        <taxon>Metazoa</taxon>
        <taxon>Ecdysozoa</taxon>
        <taxon>Arthropoda</taxon>
        <taxon>Hexapoda</taxon>
        <taxon>Insecta</taxon>
        <taxon>Pterygota</taxon>
        <taxon>Neoptera</taxon>
        <taxon>Endopterygota</taxon>
        <taxon>Diptera</taxon>
        <taxon>Nematocera</taxon>
        <taxon>Culicoidea</taxon>
        <taxon>Culicidae</taxon>
        <taxon>Anophelinae</taxon>
        <taxon>Anopheles</taxon>
    </lineage>
</organism>
<dbReference type="GO" id="GO:0034220">
    <property type="term" value="P:monoatomic ion transmembrane transport"/>
    <property type="evidence" value="ECO:0007669"/>
    <property type="project" value="UniProtKB-KW"/>
</dbReference>
<dbReference type="Proteomes" id="UP000030765">
    <property type="component" value="Unassembled WGS sequence"/>
</dbReference>
<keyword evidence="8" id="KW-1133">Transmembrane helix</keyword>
<evidence type="ECO:0000313" key="9">
    <source>
        <dbReference type="EMBL" id="KFB35207.1"/>
    </source>
</evidence>
<feature type="transmembrane region" description="Helical" evidence="8">
    <location>
        <begin position="424"/>
        <end position="446"/>
    </location>
</feature>
<dbReference type="SUPFAM" id="SSF48403">
    <property type="entry name" value="Ankyrin repeat"/>
    <property type="match status" value="1"/>
</dbReference>
<feature type="transmembrane region" description="Helical" evidence="8">
    <location>
        <begin position="518"/>
        <end position="541"/>
    </location>
</feature>
<dbReference type="InterPro" id="IPR036770">
    <property type="entry name" value="Ankyrin_rpt-contain_sf"/>
</dbReference>
<keyword evidence="2" id="KW-0716">Sensory transduction</keyword>
<evidence type="ECO:0000256" key="1">
    <source>
        <dbReference type="ARBA" id="ARBA00022448"/>
    </source>
</evidence>
<proteinExistence type="predicted"/>
<evidence type="ECO:0000256" key="8">
    <source>
        <dbReference type="SAM" id="Phobius"/>
    </source>
</evidence>
<reference evidence="10" key="2">
    <citation type="submission" date="2020-05" db="UniProtKB">
        <authorList>
            <consortium name="EnsemblMetazoa"/>
        </authorList>
    </citation>
    <scope>IDENTIFICATION</scope>
</reference>
<keyword evidence="11" id="KW-1185">Reference proteome</keyword>
<dbReference type="VEuPathDB" id="VectorBase:ASIC001247"/>
<evidence type="ECO:0000313" key="10">
    <source>
        <dbReference type="EnsemblMetazoa" id="ASIC001247-PA"/>
    </source>
</evidence>
<evidence type="ECO:0000256" key="4">
    <source>
        <dbReference type="ARBA" id="ARBA00023043"/>
    </source>
</evidence>
<evidence type="ECO:0000256" key="5">
    <source>
        <dbReference type="ARBA" id="ARBA00023065"/>
    </source>
</evidence>
<evidence type="ECO:0000256" key="2">
    <source>
        <dbReference type="ARBA" id="ARBA00022606"/>
    </source>
</evidence>
<sequence>MGAKVNEMNPTTEEFPIHLVAECGDPSNVAALLEHGSTKIYIDQDYQHDTALLMLFRSIDATNFESHFACIKLLLAHGADINMTNGLNLPPIVCESLSSLEPAQQDQVIAHCLDKVTFYARGDYGRQMLVKTFGEGRLPPGSCPDYGAESVTVGQLRSWLFDGKEDEFLANYRKVPAINGNFKCQIVKEFLLICVKKGYEMTLKVLMEENLSDLAQYRSKLLEQCSIYGNDHIIPLLTVDTERTSQNGGLLLSIIPLIEVDSDECAHYRCAKLILQNPLTELDREDGIGHTALHYAVRYNLSNVQEMLLQRGAYIGAKNRYDELPIAEMDPTELEAHLDSCVTCKSVIIGDKQYEIDVDLKNFVPPIHKVRDQEHRNGTGNVHAPENDEMRCVIELGKMANMKHLLQHPVVLTILLEKFGKLRWFLLANLLVCFCFYAISVLTLAFDVGTFQGMANTLLLALFALMFIRDGLILGSNWRRVDVYKSLLTVCHVCLNCILLGAPIAFPSILRYRWIPAFIILWRAAQLTVLLGTLSVLSWSISLAMFKTVSKNILKFLALYFVLIVAFALCFYMLCAPTGSSVSVAEPLARNVSLNFTANRNISVDTIDLTDTTKDAKSPPTISSSLLKVSLMIMGELSTDDIQPNEYVERYIFFAVFLFVMPLVLFTLMNALAVTDTTSIVEEAELISIAKTASVIHEYEHLETFYIGGSSLWLKIFSNNADTHRRSIKINRYHKKSNPWWANLSEFIFCHDLVSKRDTKVMQILSNSRKSAKGKDDEKLLVRLNEMSTVLNAIQAQLNRTG</sequence>
<dbReference type="PROSITE" id="PS50088">
    <property type="entry name" value="ANK_REPEAT"/>
    <property type="match status" value="1"/>
</dbReference>
<dbReference type="GO" id="GO:0022857">
    <property type="term" value="F:transmembrane transporter activity"/>
    <property type="evidence" value="ECO:0007669"/>
    <property type="project" value="TreeGrafter"/>
</dbReference>
<keyword evidence="6" id="KW-0407">Ion channel</keyword>
<name>A0A084VB63_ANOSI</name>
<dbReference type="GO" id="GO:1902495">
    <property type="term" value="C:transmembrane transporter complex"/>
    <property type="evidence" value="ECO:0007669"/>
    <property type="project" value="TreeGrafter"/>
</dbReference>
<dbReference type="PANTHER" id="PTHR47143">
    <property type="entry name" value="TRANSIENT RECEPTOR POTENTIAL CATION CHANNEL PROTEIN PAINLESS"/>
    <property type="match status" value="1"/>
</dbReference>
<accession>A0A084VB63</accession>
<dbReference type="InterPro" id="IPR002110">
    <property type="entry name" value="Ankyrin_rpt"/>
</dbReference>
<feature type="transmembrane region" description="Helical" evidence="8">
    <location>
        <begin position="553"/>
        <end position="574"/>
    </location>
</feature>
<keyword evidence="8" id="KW-0472">Membrane</keyword>
<dbReference type="Gene3D" id="1.25.40.20">
    <property type="entry name" value="Ankyrin repeat-containing domain"/>
    <property type="match status" value="2"/>
</dbReference>
<dbReference type="PROSITE" id="PS50297">
    <property type="entry name" value="ANK_REP_REGION"/>
    <property type="match status" value="1"/>
</dbReference>
<dbReference type="VEuPathDB" id="VectorBase:ASIS005688"/>
<keyword evidence="1" id="KW-0813">Transport</keyword>
<protein>
    <submittedName>
        <fullName evidence="9">AGAP013463-PA-like protein</fullName>
    </submittedName>
</protein>
<keyword evidence="5" id="KW-0406">Ion transport</keyword>
<feature type="repeat" description="ANK" evidence="7">
    <location>
        <begin position="288"/>
        <end position="320"/>
    </location>
</feature>
<dbReference type="AlphaFoldDB" id="A0A084VB63"/>
<gene>
    <name evidence="9" type="ORF">ZHAS_00001247</name>
</gene>
<evidence type="ECO:0000256" key="7">
    <source>
        <dbReference type="PROSITE-ProRule" id="PRU00023"/>
    </source>
</evidence>
<evidence type="ECO:0000256" key="6">
    <source>
        <dbReference type="ARBA" id="ARBA00023303"/>
    </source>
</evidence>
<dbReference type="VEuPathDB" id="VectorBase:ASIS018372"/>
<evidence type="ECO:0000313" key="11">
    <source>
        <dbReference type="Proteomes" id="UP000030765"/>
    </source>
</evidence>
<keyword evidence="8" id="KW-0812">Transmembrane</keyword>
<dbReference type="InterPro" id="IPR052076">
    <property type="entry name" value="TRP_cation_channel"/>
</dbReference>
<dbReference type="SMART" id="SM00248">
    <property type="entry name" value="ANK"/>
    <property type="match status" value="3"/>
</dbReference>
<dbReference type="PANTHER" id="PTHR47143:SF4">
    <property type="entry name" value="TRANSIENT RECEPTOR POTENTIAL CATION CHANNEL PROTEIN PAINLESS"/>
    <property type="match status" value="1"/>
</dbReference>
<feature type="transmembrane region" description="Helical" evidence="8">
    <location>
        <begin position="487"/>
        <end position="506"/>
    </location>
</feature>
<dbReference type="EMBL" id="KE524288">
    <property type="protein sequence ID" value="KFB35207.1"/>
    <property type="molecule type" value="Genomic_DNA"/>
</dbReference>
<keyword evidence="4 7" id="KW-0040">ANK repeat</keyword>
<feature type="transmembrane region" description="Helical" evidence="8">
    <location>
        <begin position="651"/>
        <end position="673"/>
    </location>
</feature>
<dbReference type="EMBL" id="ATLV01005460">
    <property type="status" value="NOT_ANNOTATED_CDS"/>
    <property type="molecule type" value="Genomic_DNA"/>
</dbReference>
<dbReference type="OrthoDB" id="7784786at2759"/>
<keyword evidence="3" id="KW-0677">Repeat</keyword>
<dbReference type="EnsemblMetazoa" id="ASIC001247-RA">
    <property type="protein sequence ID" value="ASIC001247-PA"/>
    <property type="gene ID" value="ASIC001247"/>
</dbReference>